<dbReference type="Proteomes" id="UP000184076">
    <property type="component" value="Unassembled WGS sequence"/>
</dbReference>
<dbReference type="STRING" id="1121391.SAMN02745206_02523"/>
<reference evidence="20" key="1">
    <citation type="submission" date="2016-11" db="EMBL/GenBank/DDBJ databases">
        <authorList>
            <person name="Varghese N."/>
            <person name="Submissions S."/>
        </authorList>
    </citation>
    <scope>NUCLEOTIDE SEQUENCE [LARGE SCALE GENOMIC DNA]</scope>
    <source>
        <strain evidence="20">DSM 9756</strain>
    </source>
</reference>
<keyword evidence="5" id="KW-0479">Metal-binding</keyword>
<name>A0A1M5DX04_9BACT</name>
<keyword evidence="8" id="KW-0460">Magnesium</keyword>
<dbReference type="GO" id="GO:0008413">
    <property type="term" value="F:8-oxo-7,8-dihydroguanosine triphosphate pyrophosphatase activity"/>
    <property type="evidence" value="ECO:0007669"/>
    <property type="project" value="TreeGrafter"/>
</dbReference>
<proteinExistence type="inferred from homology"/>
<dbReference type="GO" id="GO:0035539">
    <property type="term" value="F:8-oxo-7,8-dihydrodeoxyguanosine triphosphate pyrophosphatase activity"/>
    <property type="evidence" value="ECO:0007669"/>
    <property type="project" value="UniProtKB-EC"/>
</dbReference>
<dbReference type="OrthoDB" id="9810648at2"/>
<dbReference type="PROSITE" id="PS00893">
    <property type="entry name" value="NUDIX_BOX"/>
    <property type="match status" value="1"/>
</dbReference>
<comment type="similarity">
    <text evidence="2 17">Belongs to the Nudix hydrolase family.</text>
</comment>
<dbReference type="Gene3D" id="3.90.79.10">
    <property type="entry name" value="Nucleoside Triphosphate Pyrophosphohydrolase"/>
    <property type="match status" value="1"/>
</dbReference>
<comment type="cofactor">
    <cofactor evidence="1">
        <name>Mg(2+)</name>
        <dbReference type="ChEBI" id="CHEBI:18420"/>
    </cofactor>
</comment>
<evidence type="ECO:0000259" key="18">
    <source>
        <dbReference type="PROSITE" id="PS51462"/>
    </source>
</evidence>
<keyword evidence="9" id="KW-0234">DNA repair</keyword>
<dbReference type="InterPro" id="IPR020084">
    <property type="entry name" value="NUDIX_hydrolase_CS"/>
</dbReference>
<feature type="domain" description="Nudix hydrolase" evidence="18">
    <location>
        <begin position="10"/>
        <end position="135"/>
    </location>
</feature>
<comment type="catalytic activity">
    <reaction evidence="11">
        <text>8-oxo-GTP + H2O = 8-oxo-GMP + diphosphate + H(+)</text>
        <dbReference type="Rhea" id="RHEA:67616"/>
        <dbReference type="ChEBI" id="CHEBI:15377"/>
        <dbReference type="ChEBI" id="CHEBI:15378"/>
        <dbReference type="ChEBI" id="CHEBI:33019"/>
        <dbReference type="ChEBI" id="CHEBI:143553"/>
        <dbReference type="ChEBI" id="CHEBI:145694"/>
    </reaction>
</comment>
<dbReference type="PANTHER" id="PTHR47707:SF1">
    <property type="entry name" value="NUDIX HYDROLASE FAMILY PROTEIN"/>
    <property type="match status" value="1"/>
</dbReference>
<evidence type="ECO:0000256" key="9">
    <source>
        <dbReference type="ARBA" id="ARBA00023204"/>
    </source>
</evidence>
<evidence type="ECO:0000256" key="6">
    <source>
        <dbReference type="ARBA" id="ARBA00022763"/>
    </source>
</evidence>
<dbReference type="InterPro" id="IPR047127">
    <property type="entry name" value="MutT-like"/>
</dbReference>
<keyword evidence="20" id="KW-1185">Reference proteome</keyword>
<evidence type="ECO:0000256" key="13">
    <source>
        <dbReference type="ARBA" id="ARBA00040794"/>
    </source>
</evidence>
<evidence type="ECO:0000256" key="3">
    <source>
        <dbReference type="ARBA" id="ARBA00022457"/>
    </source>
</evidence>
<keyword evidence="6" id="KW-0227">DNA damage</keyword>
<dbReference type="GO" id="GO:0006281">
    <property type="term" value="P:DNA repair"/>
    <property type="evidence" value="ECO:0007669"/>
    <property type="project" value="UniProtKB-KW"/>
</dbReference>
<organism evidence="19 20">
    <name type="scientific">Desulfacinum infernum DSM 9756</name>
    <dbReference type="NCBI Taxonomy" id="1121391"/>
    <lineage>
        <taxon>Bacteria</taxon>
        <taxon>Pseudomonadati</taxon>
        <taxon>Thermodesulfobacteriota</taxon>
        <taxon>Syntrophobacteria</taxon>
        <taxon>Syntrophobacterales</taxon>
        <taxon>Syntrophobacteraceae</taxon>
        <taxon>Desulfacinum</taxon>
    </lineage>
</organism>
<keyword evidence="3" id="KW-0515">Mutator protein</keyword>
<evidence type="ECO:0000256" key="12">
    <source>
        <dbReference type="ARBA" id="ARBA00038905"/>
    </source>
</evidence>
<dbReference type="InterPro" id="IPR020476">
    <property type="entry name" value="Nudix_hydrolase"/>
</dbReference>
<evidence type="ECO:0000256" key="1">
    <source>
        <dbReference type="ARBA" id="ARBA00001946"/>
    </source>
</evidence>
<dbReference type="RefSeq" id="WP_073040014.1">
    <property type="nucleotide sequence ID" value="NZ_FQVB01000025.1"/>
</dbReference>
<gene>
    <name evidence="19" type="ORF">SAMN02745206_02523</name>
</gene>
<sequence length="140" mass="16356">MQPHREEREQAKRVTAAILMRGREVFIAQRPAGDRLALLWEFPGGAVEEGETPEACLMREMHEEFGIRVEVLSLFGKSLYRYDHALIDLWAYRVRWTGGRLRPRVHAAVAWVPVRELDRYTFSPADLPFVHRLRSELDTK</sequence>
<dbReference type="EC" id="3.6.1.55" evidence="12"/>
<evidence type="ECO:0000313" key="20">
    <source>
        <dbReference type="Proteomes" id="UP000184076"/>
    </source>
</evidence>
<dbReference type="PRINTS" id="PR00502">
    <property type="entry name" value="NUDIXFAMILY"/>
</dbReference>
<dbReference type="CDD" id="cd03425">
    <property type="entry name" value="NUDIX_MutT_NudA_like"/>
    <property type="match status" value="1"/>
</dbReference>
<protein>
    <recommendedName>
        <fullName evidence="13">8-oxo-dGTP diphosphatase</fullName>
        <ecNumber evidence="12">3.6.1.55</ecNumber>
    </recommendedName>
    <alternativeName>
        <fullName evidence="16">7,8-dihydro-8-oxoguanine-triphosphatase</fullName>
    </alternativeName>
    <alternativeName>
        <fullName evidence="15">Mutator protein MutT</fullName>
    </alternativeName>
    <alternativeName>
        <fullName evidence="14">dGTP pyrophosphohydrolase</fullName>
    </alternativeName>
</protein>
<evidence type="ECO:0000256" key="4">
    <source>
        <dbReference type="ARBA" id="ARBA00022705"/>
    </source>
</evidence>
<evidence type="ECO:0000256" key="11">
    <source>
        <dbReference type="ARBA" id="ARBA00036904"/>
    </source>
</evidence>
<evidence type="ECO:0000256" key="16">
    <source>
        <dbReference type="ARBA" id="ARBA00042798"/>
    </source>
</evidence>
<evidence type="ECO:0000313" key="19">
    <source>
        <dbReference type="EMBL" id="SHF71460.1"/>
    </source>
</evidence>
<dbReference type="AlphaFoldDB" id="A0A1M5DX04"/>
<dbReference type="InterPro" id="IPR015797">
    <property type="entry name" value="NUDIX_hydrolase-like_dom_sf"/>
</dbReference>
<comment type="catalytic activity">
    <reaction evidence="10">
        <text>8-oxo-dGTP + H2O = 8-oxo-dGMP + diphosphate + H(+)</text>
        <dbReference type="Rhea" id="RHEA:31575"/>
        <dbReference type="ChEBI" id="CHEBI:15377"/>
        <dbReference type="ChEBI" id="CHEBI:15378"/>
        <dbReference type="ChEBI" id="CHEBI:33019"/>
        <dbReference type="ChEBI" id="CHEBI:63224"/>
        <dbReference type="ChEBI" id="CHEBI:77896"/>
        <dbReference type="EC" id="3.6.1.55"/>
    </reaction>
</comment>
<dbReference type="GO" id="GO:0044716">
    <property type="term" value="F:8-oxo-GDP phosphatase activity"/>
    <property type="evidence" value="ECO:0007669"/>
    <property type="project" value="TreeGrafter"/>
</dbReference>
<evidence type="ECO:0000256" key="2">
    <source>
        <dbReference type="ARBA" id="ARBA00005582"/>
    </source>
</evidence>
<accession>A0A1M5DX04</accession>
<dbReference type="EMBL" id="FQVB01000025">
    <property type="protein sequence ID" value="SHF71460.1"/>
    <property type="molecule type" value="Genomic_DNA"/>
</dbReference>
<dbReference type="GO" id="GO:0046872">
    <property type="term" value="F:metal ion binding"/>
    <property type="evidence" value="ECO:0007669"/>
    <property type="project" value="UniProtKB-KW"/>
</dbReference>
<dbReference type="InterPro" id="IPR000086">
    <property type="entry name" value="NUDIX_hydrolase_dom"/>
</dbReference>
<evidence type="ECO:0000256" key="15">
    <source>
        <dbReference type="ARBA" id="ARBA00041979"/>
    </source>
</evidence>
<evidence type="ECO:0000256" key="10">
    <source>
        <dbReference type="ARBA" id="ARBA00035861"/>
    </source>
</evidence>
<dbReference type="PROSITE" id="PS51462">
    <property type="entry name" value="NUDIX"/>
    <property type="match status" value="1"/>
</dbReference>
<evidence type="ECO:0000256" key="5">
    <source>
        <dbReference type="ARBA" id="ARBA00022723"/>
    </source>
</evidence>
<dbReference type="GO" id="GO:0044715">
    <property type="term" value="F:8-oxo-dGDP phosphatase activity"/>
    <property type="evidence" value="ECO:0007669"/>
    <property type="project" value="TreeGrafter"/>
</dbReference>
<dbReference type="SUPFAM" id="SSF55811">
    <property type="entry name" value="Nudix"/>
    <property type="match status" value="1"/>
</dbReference>
<evidence type="ECO:0000256" key="17">
    <source>
        <dbReference type="RuleBase" id="RU003476"/>
    </source>
</evidence>
<keyword evidence="4" id="KW-0235">DNA replication</keyword>
<dbReference type="PANTHER" id="PTHR47707">
    <property type="entry name" value="8-OXO-DGTP DIPHOSPHATASE"/>
    <property type="match status" value="1"/>
</dbReference>
<dbReference type="GO" id="GO:0006260">
    <property type="term" value="P:DNA replication"/>
    <property type="evidence" value="ECO:0007669"/>
    <property type="project" value="UniProtKB-KW"/>
</dbReference>
<evidence type="ECO:0000256" key="14">
    <source>
        <dbReference type="ARBA" id="ARBA00041592"/>
    </source>
</evidence>
<keyword evidence="7 17" id="KW-0378">Hydrolase</keyword>
<evidence type="ECO:0000256" key="7">
    <source>
        <dbReference type="ARBA" id="ARBA00022801"/>
    </source>
</evidence>
<dbReference type="Pfam" id="PF00293">
    <property type="entry name" value="NUDIX"/>
    <property type="match status" value="1"/>
</dbReference>
<evidence type="ECO:0000256" key="8">
    <source>
        <dbReference type="ARBA" id="ARBA00022842"/>
    </source>
</evidence>